<evidence type="ECO:0000313" key="3">
    <source>
        <dbReference type="Proteomes" id="UP000436468"/>
    </source>
</evidence>
<keyword evidence="3" id="KW-1185">Reference proteome</keyword>
<accession>A0A0R3E1F8</accession>
<dbReference type="Pfam" id="PF00561">
    <property type="entry name" value="Abhydrolase_1"/>
    <property type="match status" value="1"/>
</dbReference>
<name>A0A0R3E1F8_9BRAD</name>
<evidence type="ECO:0000313" key="2">
    <source>
        <dbReference type="EMBL" id="MVT67519.1"/>
    </source>
</evidence>
<dbReference type="PRINTS" id="PR00111">
    <property type="entry name" value="ABHYDROLASE"/>
</dbReference>
<keyword evidence="1 2" id="KW-0378">Hydrolase</keyword>
<dbReference type="SUPFAM" id="SSF53474">
    <property type="entry name" value="alpha/beta-Hydrolases"/>
    <property type="match status" value="1"/>
</dbReference>
<dbReference type="InterPro" id="IPR029058">
    <property type="entry name" value="AB_hydrolase_fold"/>
</dbReference>
<dbReference type="InterPro" id="IPR050266">
    <property type="entry name" value="AB_hydrolase_sf"/>
</dbReference>
<dbReference type="Proteomes" id="UP000436468">
    <property type="component" value="Unassembled WGS sequence"/>
</dbReference>
<reference evidence="2 3" key="1">
    <citation type="submission" date="2019-12" db="EMBL/GenBank/DDBJ databases">
        <title>Draft genome sequences Bradyrhizobium cajani AMBPC1010, Bradyrhizobium pachyrhizi AMBPC1040 and Bradyrhizobium yuanmingense ALSPC3051, three plant growth promoting strains isolated from nodules of Cajanus cajan L. in Dominican Republic.</title>
        <authorList>
            <person name="Flores-Felix J.D."/>
            <person name="Araujo J."/>
            <person name="Diaz-Alcantara C."/>
            <person name="Gonzalez-Andres F."/>
            <person name="Velazquez E."/>
        </authorList>
    </citation>
    <scope>NUCLEOTIDE SEQUENCE [LARGE SCALE GENOMIC DNA]</scope>
    <source>
        <strain evidence="2 3">1040</strain>
    </source>
</reference>
<protein>
    <submittedName>
        <fullName evidence="2">Alpha/beta fold hydrolase</fullName>
    </submittedName>
</protein>
<proteinExistence type="predicted"/>
<dbReference type="PANTHER" id="PTHR43798">
    <property type="entry name" value="MONOACYLGLYCEROL LIPASE"/>
    <property type="match status" value="1"/>
</dbReference>
<dbReference type="EMBL" id="WQNF01000014">
    <property type="protein sequence ID" value="MVT67519.1"/>
    <property type="molecule type" value="Genomic_DNA"/>
</dbReference>
<comment type="caution">
    <text evidence="2">The sequence shown here is derived from an EMBL/GenBank/DDBJ whole genome shotgun (WGS) entry which is preliminary data.</text>
</comment>
<dbReference type="Gene3D" id="3.40.50.1820">
    <property type="entry name" value="alpha/beta hydrolase"/>
    <property type="match status" value="1"/>
</dbReference>
<sequence>MPFANHRGQRIHYTVEGSGPLIVLQHGLLLDAASWKQCGVVDALADRFRVVCVDSLGHGLSDKPADPALYNQAQRAGDIVAVIDDLGDERAHVVGHSMGGWVAVGVARFFPARLASLAIGGWDFLTGLPRGNAGPLTYGAFITFARRTVPELAEWVTPDLEGGVRACFNALGQVDGAKDAVLSSRVPVLLWNGQDDGPHAPMQRFAAENGLDAMSVPGDHLGALFQHGAAIGRGIGSFVGRG</sequence>
<organism evidence="2 3">
    <name type="scientific">Bradyrhizobium pachyrhizi</name>
    <dbReference type="NCBI Taxonomy" id="280333"/>
    <lineage>
        <taxon>Bacteria</taxon>
        <taxon>Pseudomonadati</taxon>
        <taxon>Pseudomonadota</taxon>
        <taxon>Alphaproteobacteria</taxon>
        <taxon>Hyphomicrobiales</taxon>
        <taxon>Nitrobacteraceae</taxon>
        <taxon>Bradyrhizobium</taxon>
    </lineage>
</organism>
<dbReference type="GO" id="GO:0016787">
    <property type="term" value="F:hydrolase activity"/>
    <property type="evidence" value="ECO:0007669"/>
    <property type="project" value="UniProtKB-KW"/>
</dbReference>
<gene>
    <name evidence="2" type="ORF">GPL21_20665</name>
</gene>
<dbReference type="InterPro" id="IPR000073">
    <property type="entry name" value="AB_hydrolase_1"/>
</dbReference>
<dbReference type="GO" id="GO:0016020">
    <property type="term" value="C:membrane"/>
    <property type="evidence" value="ECO:0007669"/>
    <property type="project" value="TreeGrafter"/>
</dbReference>
<dbReference type="PANTHER" id="PTHR43798:SF31">
    <property type="entry name" value="AB HYDROLASE SUPERFAMILY PROTEIN YCLE"/>
    <property type="match status" value="1"/>
</dbReference>
<evidence type="ECO:0000256" key="1">
    <source>
        <dbReference type="ARBA" id="ARBA00022801"/>
    </source>
</evidence>
<dbReference type="AlphaFoldDB" id="A0A0R3E1F8"/>
<dbReference type="RefSeq" id="WP_028334486.1">
    <property type="nucleotide sequence ID" value="NZ_CP121667.1"/>
</dbReference>